<comment type="catalytic activity">
    <reaction evidence="8">
        <text>fluoride(in) = fluoride(out)</text>
        <dbReference type="Rhea" id="RHEA:76159"/>
        <dbReference type="ChEBI" id="CHEBI:17051"/>
    </reaction>
    <physiologicalReaction direction="left-to-right" evidence="8">
        <dbReference type="Rhea" id="RHEA:76160"/>
    </physiologicalReaction>
</comment>
<comment type="subcellular location">
    <subcellularLocation>
        <location evidence="1 10">Cell membrane</location>
        <topology evidence="1 10">Multi-pass membrane protein</topology>
    </subcellularLocation>
</comment>
<evidence type="ECO:0000313" key="11">
    <source>
        <dbReference type="EMBL" id="ACU86317.1"/>
    </source>
</evidence>
<keyword evidence="12" id="KW-1185">Reference proteome</keyword>
<dbReference type="EMBL" id="CP001643">
    <property type="protein sequence ID" value="ACU86317.1"/>
    <property type="molecule type" value="Genomic_DNA"/>
</dbReference>
<keyword evidence="3 10" id="KW-0812">Transmembrane</keyword>
<protein>
    <recommendedName>
        <fullName evidence="10">Fluoride-specific ion channel FluC</fullName>
    </recommendedName>
</protein>
<dbReference type="KEGG" id="bfa:Bfae_25360"/>
<evidence type="ECO:0000256" key="3">
    <source>
        <dbReference type="ARBA" id="ARBA00022692"/>
    </source>
</evidence>
<dbReference type="PANTHER" id="PTHR28259">
    <property type="entry name" value="FLUORIDE EXPORT PROTEIN 1-RELATED"/>
    <property type="match status" value="1"/>
</dbReference>
<keyword evidence="10" id="KW-0915">Sodium</keyword>
<dbReference type="PANTHER" id="PTHR28259:SF1">
    <property type="entry name" value="FLUORIDE EXPORT PROTEIN 1-RELATED"/>
    <property type="match status" value="1"/>
</dbReference>
<dbReference type="OrthoDB" id="5148600at2"/>
<gene>
    <name evidence="10" type="primary">fluC</name>
    <name evidence="10" type="synonym">crcB</name>
    <name evidence="11" type="ordered locus">Bfae_25360</name>
</gene>
<keyword evidence="10" id="KW-0406">Ion transport</keyword>
<dbReference type="Pfam" id="PF02537">
    <property type="entry name" value="CRCB"/>
    <property type="match status" value="1"/>
</dbReference>
<comment type="activity regulation">
    <text evidence="10">Na(+) is not transported, but it plays an essential structural role and its presence is essential for fluoride channel function.</text>
</comment>
<dbReference type="HOGENOM" id="CLU_114342_2_1_11"/>
<dbReference type="STRING" id="446465.Bfae_25360"/>
<accession>C7MG84</accession>
<evidence type="ECO:0000256" key="9">
    <source>
        <dbReference type="ARBA" id="ARBA00049940"/>
    </source>
</evidence>
<dbReference type="HAMAP" id="MF_00454">
    <property type="entry name" value="FluC"/>
    <property type="match status" value="1"/>
</dbReference>
<feature type="binding site" evidence="10">
    <location>
        <position position="89"/>
    </location>
    <ligand>
        <name>Na(+)</name>
        <dbReference type="ChEBI" id="CHEBI:29101"/>
        <note>structural</note>
    </ligand>
</feature>
<comment type="similarity">
    <text evidence="7 10">Belongs to the fluoride channel Fluc/FEX (TC 1.A.43) family.</text>
</comment>
<evidence type="ECO:0000256" key="8">
    <source>
        <dbReference type="ARBA" id="ARBA00035585"/>
    </source>
</evidence>
<keyword evidence="10" id="KW-0479">Metal-binding</keyword>
<evidence type="ECO:0000256" key="7">
    <source>
        <dbReference type="ARBA" id="ARBA00035120"/>
    </source>
</evidence>
<dbReference type="GO" id="GO:0046872">
    <property type="term" value="F:metal ion binding"/>
    <property type="evidence" value="ECO:0007669"/>
    <property type="project" value="UniProtKB-KW"/>
</dbReference>
<dbReference type="GO" id="GO:0140114">
    <property type="term" value="P:cellular detoxification of fluoride"/>
    <property type="evidence" value="ECO:0007669"/>
    <property type="project" value="UniProtKB-UniRule"/>
</dbReference>
<feature type="transmembrane region" description="Helical" evidence="10">
    <location>
        <begin position="78"/>
        <end position="102"/>
    </location>
</feature>
<proteinExistence type="inferred from homology"/>
<organism evidence="11 12">
    <name type="scientific">Brachybacterium faecium (strain ATCC 43885 / DSM 4810 / JCM 11609 / LMG 19847 / NBRC 14762 / NCIMB 9860 / 6-10)</name>
    <dbReference type="NCBI Taxonomy" id="446465"/>
    <lineage>
        <taxon>Bacteria</taxon>
        <taxon>Bacillati</taxon>
        <taxon>Actinomycetota</taxon>
        <taxon>Actinomycetes</taxon>
        <taxon>Micrococcales</taxon>
        <taxon>Dermabacteraceae</taxon>
        <taxon>Brachybacterium</taxon>
    </lineage>
</organism>
<evidence type="ECO:0000256" key="5">
    <source>
        <dbReference type="ARBA" id="ARBA00023136"/>
    </source>
</evidence>
<evidence type="ECO:0000256" key="4">
    <source>
        <dbReference type="ARBA" id="ARBA00022989"/>
    </source>
</evidence>
<keyword evidence="2 10" id="KW-1003">Cell membrane</keyword>
<name>C7MG84_BRAFD</name>
<evidence type="ECO:0000313" key="12">
    <source>
        <dbReference type="Proteomes" id="UP000001919"/>
    </source>
</evidence>
<dbReference type="eggNOG" id="COG0239">
    <property type="taxonomic scope" value="Bacteria"/>
</dbReference>
<dbReference type="AlphaFoldDB" id="C7MG84"/>
<dbReference type="PATRIC" id="fig|446465.5.peg.2510"/>
<feature type="transmembrane region" description="Helical" evidence="10">
    <location>
        <begin position="114"/>
        <end position="135"/>
    </location>
</feature>
<dbReference type="InterPro" id="IPR003691">
    <property type="entry name" value="FluC"/>
</dbReference>
<dbReference type="GO" id="GO:0062054">
    <property type="term" value="F:fluoride channel activity"/>
    <property type="evidence" value="ECO:0007669"/>
    <property type="project" value="UniProtKB-UniRule"/>
</dbReference>
<dbReference type="Proteomes" id="UP000001919">
    <property type="component" value="Chromosome"/>
</dbReference>
<evidence type="ECO:0000256" key="10">
    <source>
        <dbReference type="HAMAP-Rule" id="MF_00454"/>
    </source>
</evidence>
<keyword evidence="5 10" id="KW-0472">Membrane</keyword>
<reference evidence="11 12" key="1">
    <citation type="journal article" date="2009" name="Stand. Genomic Sci.">
        <title>Complete genome sequence of Brachybacterium faecium type strain (Schefferle 6-10).</title>
        <authorList>
            <person name="Lapidus A."/>
            <person name="Pukall R."/>
            <person name="Labuttii K."/>
            <person name="Copeland A."/>
            <person name="Del Rio T.G."/>
            <person name="Nolan M."/>
            <person name="Chen F."/>
            <person name="Lucas S."/>
            <person name="Tice H."/>
            <person name="Cheng J.F."/>
            <person name="Bruce D."/>
            <person name="Goodwin L."/>
            <person name="Pitluck S."/>
            <person name="Rohde M."/>
            <person name="Goker M."/>
            <person name="Pati A."/>
            <person name="Ivanova N."/>
            <person name="Mavrommatis K."/>
            <person name="Chen A."/>
            <person name="Palaniappan K."/>
            <person name="D'haeseleer P."/>
            <person name="Chain P."/>
            <person name="Bristow J."/>
            <person name="Eisen J.A."/>
            <person name="Markowitz V."/>
            <person name="Hugenholtz P."/>
            <person name="Kyrpides N.C."/>
            <person name="Klenk H.P."/>
        </authorList>
    </citation>
    <scope>NUCLEOTIDE SEQUENCE [LARGE SCALE GENOMIC DNA]</scope>
    <source>
        <strain evidence="12">ATCC 43885 / DSM 4810 / JCM 11609 / LMG 19847 / NBRC 14762 / NCIMB 9860 / 6-10</strain>
    </source>
</reference>
<dbReference type="GO" id="GO:0005886">
    <property type="term" value="C:plasma membrane"/>
    <property type="evidence" value="ECO:0007669"/>
    <property type="project" value="UniProtKB-SubCell"/>
</dbReference>
<feature type="binding site" evidence="10">
    <location>
        <position position="92"/>
    </location>
    <ligand>
        <name>Na(+)</name>
        <dbReference type="ChEBI" id="CHEBI:29101"/>
        <note>structural</note>
    </ligand>
</feature>
<keyword evidence="4 10" id="KW-1133">Transmembrane helix</keyword>
<evidence type="ECO:0000256" key="1">
    <source>
        <dbReference type="ARBA" id="ARBA00004651"/>
    </source>
</evidence>
<keyword evidence="10" id="KW-0813">Transport</keyword>
<sequence>MSLGAFLLPALLVGVGGGAGSVVRWGVAEFADRLAAARAPQWAELMRPAATFLANILACFLLGLVVARIGSAGGAGELTYLALSVGFCGGLSTLSTAAFDIVDLVRRRTFSLALAYLLLSIGVGMAALWLGLVIAS</sequence>
<comment type="function">
    <text evidence="9 10">Fluoride-specific ion channel. Important for reducing fluoride concentration in the cell, thus reducing its toxicity.</text>
</comment>
<keyword evidence="6 10" id="KW-0407">Ion channel</keyword>
<feature type="transmembrane region" description="Helical" evidence="10">
    <location>
        <begin position="45"/>
        <end position="66"/>
    </location>
</feature>
<evidence type="ECO:0000256" key="6">
    <source>
        <dbReference type="ARBA" id="ARBA00023303"/>
    </source>
</evidence>
<evidence type="ECO:0000256" key="2">
    <source>
        <dbReference type="ARBA" id="ARBA00022475"/>
    </source>
</evidence>